<dbReference type="SMART" id="SM00422">
    <property type="entry name" value="HTH_MERR"/>
    <property type="match status" value="1"/>
</dbReference>
<dbReference type="AlphaFoldDB" id="A0A089WSP3"/>
<evidence type="ECO:0000256" key="3">
    <source>
        <dbReference type="ARBA" id="ARBA00023163"/>
    </source>
</evidence>
<dbReference type="eggNOG" id="COG0789">
    <property type="taxonomic scope" value="Bacteria"/>
</dbReference>
<dbReference type="KEGG" id="psw:LK03_09710"/>
<feature type="domain" description="HTH merR-type" evidence="4">
    <location>
        <begin position="19"/>
        <end position="88"/>
    </location>
</feature>
<dbReference type="SUPFAM" id="SSF46955">
    <property type="entry name" value="Putative DNA-binding domain"/>
    <property type="match status" value="1"/>
</dbReference>
<evidence type="ECO:0000256" key="2">
    <source>
        <dbReference type="ARBA" id="ARBA00023125"/>
    </source>
</evidence>
<dbReference type="Gene3D" id="3.40.50.280">
    <property type="entry name" value="Cobalamin-binding domain"/>
    <property type="match status" value="1"/>
</dbReference>
<gene>
    <name evidence="5" type="ORF">LK03_09710</name>
</gene>
<dbReference type="PANTHER" id="PTHR30204:SF67">
    <property type="entry name" value="HTH-TYPE TRANSCRIPTIONAL REGULATOR MLRA-RELATED"/>
    <property type="match status" value="1"/>
</dbReference>
<dbReference type="OrthoDB" id="9800334at2"/>
<dbReference type="Proteomes" id="UP000029493">
    <property type="component" value="Chromosome"/>
</dbReference>
<protein>
    <recommendedName>
        <fullName evidence="4">HTH merR-type domain-containing protein</fullName>
    </recommendedName>
</protein>
<dbReference type="Pfam" id="PF13411">
    <property type="entry name" value="MerR_1"/>
    <property type="match status" value="1"/>
</dbReference>
<reference evidence="5 6" key="1">
    <citation type="submission" date="2014-09" db="EMBL/GenBank/DDBJ databases">
        <authorList>
            <person name="Chan K.-G."/>
        </authorList>
    </citation>
    <scope>NUCLEOTIDE SEQUENCE [LARGE SCALE GENOMIC DNA]</scope>
    <source>
        <strain evidence="5 6">ND07</strain>
    </source>
</reference>
<keyword evidence="2" id="KW-0238">DNA-binding</keyword>
<dbReference type="CDD" id="cd01104">
    <property type="entry name" value="HTH_MlrA-CarA"/>
    <property type="match status" value="1"/>
</dbReference>
<evidence type="ECO:0000313" key="5">
    <source>
        <dbReference type="EMBL" id="AIR89542.1"/>
    </source>
</evidence>
<sequence length="309" mass="33762">MNDQAPGPRADADTAEPVLYSIGEVASRTGVNAVTLRAWERRHGLLQPHRTESGHRLYSGADIDTIHSILGWLARGVPVSRVARILARPSEHLLPAGASQPPRYWQTQARAALAEFDPAKLGEVYQRALAVLGQDAVFEQVWMPLWTTLRGARQGYGQTSEWLFLDQFLRHQVWQRLPQAGNRTLNVLVAPLNDDVAKLELLVAGLLLCSDEIGVIVLPPGQPPDELALVCERRRADALILVSNHHPSAELAPRLAQVACGLVCPLALAGEMSERAQARLQASAIACLGAQATQMRQRLALFMSAQLDT</sequence>
<dbReference type="PROSITE" id="PS00552">
    <property type="entry name" value="HTH_MERR_1"/>
    <property type="match status" value="1"/>
</dbReference>
<dbReference type="InterPro" id="IPR000551">
    <property type="entry name" value="MerR-type_HTH_dom"/>
</dbReference>
<name>A0A089WSP3_9PSED</name>
<keyword evidence="3" id="KW-0804">Transcription</keyword>
<accession>A0A089WSP3</accession>
<dbReference type="STRING" id="157783.LK03_09710"/>
<dbReference type="GO" id="GO:0003700">
    <property type="term" value="F:DNA-binding transcription factor activity"/>
    <property type="evidence" value="ECO:0007669"/>
    <property type="project" value="InterPro"/>
</dbReference>
<proteinExistence type="predicted"/>
<dbReference type="InterPro" id="IPR047057">
    <property type="entry name" value="MerR_fam"/>
</dbReference>
<dbReference type="PROSITE" id="PS50937">
    <property type="entry name" value="HTH_MERR_2"/>
    <property type="match status" value="1"/>
</dbReference>
<keyword evidence="6" id="KW-1185">Reference proteome</keyword>
<evidence type="ECO:0000259" key="4">
    <source>
        <dbReference type="PROSITE" id="PS50937"/>
    </source>
</evidence>
<evidence type="ECO:0000256" key="1">
    <source>
        <dbReference type="ARBA" id="ARBA00023015"/>
    </source>
</evidence>
<dbReference type="RefSeq" id="WP_038412119.1">
    <property type="nucleotide sequence ID" value="NZ_CP009455.1"/>
</dbReference>
<dbReference type="InterPro" id="IPR009061">
    <property type="entry name" value="DNA-bd_dom_put_sf"/>
</dbReference>
<keyword evidence="1" id="KW-0805">Transcription regulation</keyword>
<dbReference type="GO" id="GO:0003677">
    <property type="term" value="F:DNA binding"/>
    <property type="evidence" value="ECO:0007669"/>
    <property type="project" value="UniProtKB-KW"/>
</dbReference>
<dbReference type="EMBL" id="CP009455">
    <property type="protein sequence ID" value="AIR89542.1"/>
    <property type="molecule type" value="Genomic_DNA"/>
</dbReference>
<dbReference type="PANTHER" id="PTHR30204">
    <property type="entry name" value="REDOX-CYCLING DRUG-SENSING TRANSCRIPTIONAL ACTIVATOR SOXR"/>
    <property type="match status" value="1"/>
</dbReference>
<organism evidence="5 6">
    <name type="scientific">Pseudomonas cremoricolorata</name>
    <dbReference type="NCBI Taxonomy" id="157783"/>
    <lineage>
        <taxon>Bacteria</taxon>
        <taxon>Pseudomonadati</taxon>
        <taxon>Pseudomonadota</taxon>
        <taxon>Gammaproteobacteria</taxon>
        <taxon>Pseudomonadales</taxon>
        <taxon>Pseudomonadaceae</taxon>
        <taxon>Pseudomonas</taxon>
    </lineage>
</organism>
<evidence type="ECO:0000313" key="6">
    <source>
        <dbReference type="Proteomes" id="UP000029493"/>
    </source>
</evidence>
<dbReference type="Gene3D" id="1.10.1660.10">
    <property type="match status" value="1"/>
</dbReference>